<proteinExistence type="predicted"/>
<evidence type="ECO:0000313" key="2">
    <source>
        <dbReference type="Proteomes" id="UP000887540"/>
    </source>
</evidence>
<name>A0A914DG46_9BILA</name>
<keyword evidence="2" id="KW-1185">Reference proteome</keyword>
<evidence type="ECO:0000313" key="3">
    <source>
        <dbReference type="WBParaSite" id="ACRNAN_scaffold2394.g9178.t2"/>
    </source>
</evidence>
<dbReference type="WBParaSite" id="ACRNAN_scaffold2394.g9178.t2">
    <property type="protein sequence ID" value="ACRNAN_scaffold2394.g9178.t2"/>
    <property type="gene ID" value="ACRNAN_scaffold2394.g9178"/>
</dbReference>
<evidence type="ECO:0000256" key="1">
    <source>
        <dbReference type="SAM" id="SignalP"/>
    </source>
</evidence>
<organism evidence="2 3">
    <name type="scientific">Acrobeloides nanus</name>
    <dbReference type="NCBI Taxonomy" id="290746"/>
    <lineage>
        <taxon>Eukaryota</taxon>
        <taxon>Metazoa</taxon>
        <taxon>Ecdysozoa</taxon>
        <taxon>Nematoda</taxon>
        <taxon>Chromadorea</taxon>
        <taxon>Rhabditida</taxon>
        <taxon>Tylenchina</taxon>
        <taxon>Cephalobomorpha</taxon>
        <taxon>Cephaloboidea</taxon>
        <taxon>Cephalobidae</taxon>
        <taxon>Acrobeloides</taxon>
    </lineage>
</organism>
<feature type="chain" id="PRO_5036768578" evidence="1">
    <location>
        <begin position="21"/>
        <end position="231"/>
    </location>
</feature>
<reference evidence="3" key="1">
    <citation type="submission" date="2022-11" db="UniProtKB">
        <authorList>
            <consortium name="WormBaseParasite"/>
        </authorList>
    </citation>
    <scope>IDENTIFICATION</scope>
</reference>
<protein>
    <submittedName>
        <fullName evidence="3">Uncharacterized protein</fullName>
    </submittedName>
</protein>
<keyword evidence="1" id="KW-0732">Signal</keyword>
<dbReference type="Proteomes" id="UP000887540">
    <property type="component" value="Unplaced"/>
</dbReference>
<dbReference type="AlphaFoldDB" id="A0A914DG46"/>
<sequence>MSLLLYAIFGLVVCVCPINGDFVLACQKGYRISGIKRVNSIYQRRTVGSFTIECQPIQERNLNEVKCETWTSAPQCNGAFEGCTGSQWLAGFQAYLIENNTNAILLDPICCSSSSIRVDSFSCASERLNVALKPFDHSILENDLIYRGMQCWHQYNSNNTLIDLVWKMEICQFSGEPIPSKKKWTVEACPPCDCHCGIDTCADGHEPIRVIHKHLSQNDCSCDCLCKYECV</sequence>
<accession>A0A914DG46</accession>
<feature type="signal peptide" evidence="1">
    <location>
        <begin position="1"/>
        <end position="20"/>
    </location>
</feature>